<evidence type="ECO:0000313" key="10">
    <source>
        <dbReference type="Proteomes" id="UP000694415"/>
    </source>
</evidence>
<feature type="coiled-coil region" evidence="5">
    <location>
        <begin position="914"/>
        <end position="941"/>
    </location>
</feature>
<dbReference type="Proteomes" id="UP000694415">
    <property type="component" value="Unplaced"/>
</dbReference>
<reference evidence="9" key="2">
    <citation type="submission" date="2025-09" db="UniProtKB">
        <authorList>
            <consortium name="Ensembl"/>
        </authorList>
    </citation>
    <scope>IDENTIFICATION</scope>
</reference>
<comment type="function">
    <text evidence="3">Together with methyltransferase FTSJ1, methylates the 2'-O-ribose of nucleotides at position 32 of the anticodon loop of substrate tRNAs.</text>
</comment>
<dbReference type="PANTHER" id="PTHR14387">
    <property type="entry name" value="THADA/DEATH RECEPTOR INTERACTING PROTEIN"/>
    <property type="match status" value="1"/>
</dbReference>
<keyword evidence="2" id="KW-0819">tRNA processing</keyword>
<proteinExistence type="inferred from homology"/>
<protein>
    <recommendedName>
        <fullName evidence="4">tRNA (32-2'-O)-methyltransferase regulator THADA</fullName>
    </recommendedName>
</protein>
<reference evidence="9" key="1">
    <citation type="submission" date="2025-08" db="UniProtKB">
        <authorList>
            <consortium name="Ensembl"/>
        </authorList>
    </citation>
    <scope>IDENTIFICATION</scope>
</reference>
<dbReference type="GO" id="GO:0055088">
    <property type="term" value="P:lipid homeostasis"/>
    <property type="evidence" value="ECO:0007669"/>
    <property type="project" value="Ensembl"/>
</dbReference>
<dbReference type="PANTHER" id="PTHR14387:SF7">
    <property type="entry name" value="THYROID ADENOMA-ASSOCIATED PROTEIN"/>
    <property type="match status" value="1"/>
</dbReference>
<dbReference type="SUPFAM" id="SSF48371">
    <property type="entry name" value="ARM repeat"/>
    <property type="match status" value="2"/>
</dbReference>
<sequence length="1971" mass="221267">MWPQMSLLLQEKLSTGPLPQVLHSCRALFILCKMGVKKKREMQVAALTVCHQDMETLRSFADMEGKNLASLLLHCVQLTDGVSQIHSIKQIVPLLEKVDKNGVYDPAIQSCLDILAGIYFSLTLKNPLKKVLASSLNGLPEVFLTQATHSFTFHLQEELDTADLYSYRKVMDNISSCMENFNLGRASVVNLLKDVLHFLQKSLIEILEENRKFAGNRIVQTQLMSDLLVGVRVAMTLVQKVQGPQGSLWNDSSSPIWQSMCGLLSIFTKFLNDDDLLQTVESTSGLAVILFIKTMFRPSEKLPGLISSLLLRSAECTSIPEWLMNSCRSLCCTDVPASTLLFLCQGTLAMLDWQDGSMGPSGEALLLDIVHVLFTLSSQIKESTLEMFLSRILASWTSSAIQILGSGSSGLKGHLNGDSCVPRRLLEYVYTHWEHPLDALRHQTKVMFRNLLQMHWLTMEGADLATDPFCLELTKSLLQLEWHIKGKYACLGCLVETLGIEHILAIDRTIPSQILEVMGDQSLVPYASDLLETMFKNHKSHLKSQTVTNTWMDKWHETWVFPVLSVLCGGNLDQRSYVIDYYLPRILNYSPESLHYMVHILQASTDTGTGSCNHRGALGALMACLRTARAHGHLQSATQAWENLVCSARVKQGLIHQHCQVRIDTLGLLCESNRSTEVVSTEEMQWVQFFITYNLNSQSPGVRQQICSLLKKLFCRIQESSQVLYKLEQRKSTPDSENRSIREQPSVTLQQYKNFMSSVCNILFEALFPGSSYSTRFSALTILGSVAEVFPDPEGNIQTVYQLSHDIDAGRYQILMECFTSTFEEVKTLAFDLLMKLSSVTAGQFQDSEKLQDLFQAALELSTSTKPYDCVTASYLLNLLIWQDALPAFLSASSPQQLTRGAGEKSAVVERNTLVVIKCLMENLEDEISQAENSLLQAASSFPMYGRVHCITRAFQRLPLNDLRLASEWRPVLGRLLPLSYRLSTVVAPVIQSSSPEGLIPVDTDSASASRLQLILNEIQPRDTNDYFNHTKVLKECDSFDLEDLSTSVSNIDSSAEVKGKEEKACDVTAQMVLACCWRSMKEVALLLGTLCQLLPVQPGPESSNVFLTVQQVKEIGDYFKQHLLQSRHRGAFELAYTGFVKLTEILNRCSNVSLQKLPEQWLWSVLEEIKGSDPSSKLCATRRSAGIPFYIQALLASEPKKSRMDLLKMTMRELISLALSADDSKGRVPQVHALNILRALFRDTRLGENIIPYVAGGAKAAILGFTSPVWAVRNSSTLLFSSLITRVFGVKRGKDEVSKTNRMTGREFFSRFPELYPFLLKQLETVASTVDSELGEPDRHPGMFLLLLVLERLYPSPMDGTSSALSLAPFVPFIIRCGRSPIYRSREMAARALVPFIMIDQIPSTLCALLNSLPNSTDQCFRQNHIHGTLLQVFHLLQAYITDCRHRTNADFLQELSDVTACTKAKLWLAMRQNPCLVTRAVYIDILFLLTNCLDRPEEGEQTALESLGFWEDVRRIILESELIKGFPWTFKVPGLPQYLQSLTKLAIPEVWASLAEAKGQATAVPLSFSGLLKSSFPEVRLLALDTLLERATSSEQEQKEPLPLLCSMGEELLLLAMKEDHPGCFCRVLKILYHLNPSEWLPQTECYAHLSPKEFLLWSMDIASNDRSEIQGVALKLASKIIAYRVQSCEKNKDSLAPELRQWVQLVVWSCGDHLPTASRLAVAEVLTSTAPLFLTSPQPILELQDTLSLWRCVLTLLQSEEQTVREAATEIVTTAMSQDNTCQSTEFAFCQVDASIALTLALAVLCDLLRQWDQLEPGLPILLGWLLEEGDDLEGHVQSPHQGEEEHIFEKSEVNFWAETLTFVKSLCRQLFHLLCQSGWQSPHSQKLCHLQRIASEQSHLVSQLFRELPLSAEFLKTVEYTRLRIQEERTLAVLRLLACLEGKEGLRAEDCPREWRQVMAPRTEAAC</sequence>
<accession>A0A8C6H0N2</accession>
<feature type="domain" description="tRNA (32-2'-O)-methyltransferase regulator THADA-like TPR repeats region" evidence="7">
    <location>
        <begin position="555"/>
        <end position="827"/>
    </location>
</feature>
<dbReference type="Pfam" id="PF25151">
    <property type="entry name" value="TPR_Trm732_C"/>
    <property type="match status" value="1"/>
</dbReference>
<evidence type="ECO:0000259" key="7">
    <source>
        <dbReference type="Pfam" id="PF25150"/>
    </source>
</evidence>
<dbReference type="GO" id="GO:0032471">
    <property type="term" value="P:negative regulation of endoplasmic reticulum calcium ion concentration"/>
    <property type="evidence" value="ECO:0007669"/>
    <property type="project" value="Ensembl"/>
</dbReference>
<organism evidence="9 10">
    <name type="scientific">Mus spicilegus</name>
    <name type="common">Mound-building mouse</name>
    <dbReference type="NCBI Taxonomy" id="10103"/>
    <lineage>
        <taxon>Eukaryota</taxon>
        <taxon>Metazoa</taxon>
        <taxon>Chordata</taxon>
        <taxon>Craniata</taxon>
        <taxon>Vertebrata</taxon>
        <taxon>Euteleostomi</taxon>
        <taxon>Mammalia</taxon>
        <taxon>Eutheria</taxon>
        <taxon>Euarchontoglires</taxon>
        <taxon>Glires</taxon>
        <taxon>Rodentia</taxon>
        <taxon>Myomorpha</taxon>
        <taxon>Muroidea</taxon>
        <taxon>Muridae</taxon>
        <taxon>Murinae</taxon>
        <taxon>Mus</taxon>
        <taxon>Mus</taxon>
    </lineage>
</organism>
<evidence type="ECO:0000256" key="5">
    <source>
        <dbReference type="SAM" id="Coils"/>
    </source>
</evidence>
<dbReference type="GO" id="GO:0005829">
    <property type="term" value="C:cytosol"/>
    <property type="evidence" value="ECO:0007669"/>
    <property type="project" value="TreeGrafter"/>
</dbReference>
<evidence type="ECO:0000313" key="9">
    <source>
        <dbReference type="Ensembl" id="ENSMSIP00000013404.1"/>
    </source>
</evidence>
<evidence type="ECO:0000256" key="3">
    <source>
        <dbReference type="ARBA" id="ARBA00035625"/>
    </source>
</evidence>
<keyword evidence="10" id="KW-1185">Reference proteome</keyword>
<feature type="domain" description="DUF2428" evidence="6">
    <location>
        <begin position="972"/>
        <end position="1272"/>
    </location>
</feature>
<dbReference type="GeneTree" id="ENSGT00390000015500"/>
<evidence type="ECO:0000259" key="8">
    <source>
        <dbReference type="Pfam" id="PF25151"/>
    </source>
</evidence>
<evidence type="ECO:0000256" key="2">
    <source>
        <dbReference type="ARBA" id="ARBA00022694"/>
    </source>
</evidence>
<evidence type="ECO:0000259" key="6">
    <source>
        <dbReference type="Pfam" id="PF10350"/>
    </source>
</evidence>
<dbReference type="InterPro" id="IPR056842">
    <property type="entry name" value="THADA-like_TPR_C"/>
</dbReference>
<dbReference type="GO" id="GO:0002128">
    <property type="term" value="P:tRNA nucleoside ribose methylation"/>
    <property type="evidence" value="ECO:0007669"/>
    <property type="project" value="Ensembl"/>
</dbReference>
<dbReference type="Pfam" id="PF25150">
    <property type="entry name" value="TPR_Trm732"/>
    <property type="match status" value="1"/>
</dbReference>
<comment type="similarity">
    <text evidence="1">Belongs to the THADA family.</text>
</comment>
<dbReference type="InterPro" id="IPR051954">
    <property type="entry name" value="tRNA_methyltransferase_THADA"/>
</dbReference>
<dbReference type="InterPro" id="IPR056843">
    <property type="entry name" value="THADA-like_TPR"/>
</dbReference>
<dbReference type="InterPro" id="IPR016024">
    <property type="entry name" value="ARM-type_fold"/>
</dbReference>
<evidence type="ECO:0000256" key="1">
    <source>
        <dbReference type="ARBA" id="ARBA00010409"/>
    </source>
</evidence>
<name>A0A8C6H0N2_MUSSI</name>
<dbReference type="InterPro" id="IPR019442">
    <property type="entry name" value="THADA/TRM732_DUF2428"/>
</dbReference>
<feature type="domain" description="tRNA (32-2'-O)-methyltransferase regulator THADA-like C-terminal TPR repeats region" evidence="8">
    <location>
        <begin position="1274"/>
        <end position="1437"/>
    </location>
</feature>
<dbReference type="GO" id="GO:0030234">
    <property type="term" value="F:enzyme regulator activity"/>
    <property type="evidence" value="ECO:0007669"/>
    <property type="project" value="Ensembl"/>
</dbReference>
<dbReference type="Ensembl" id="ENSMSIT00000017019.1">
    <property type="protein sequence ID" value="ENSMSIP00000013404.1"/>
    <property type="gene ID" value="ENSMSIG00000011599.1"/>
</dbReference>
<evidence type="ECO:0000256" key="4">
    <source>
        <dbReference type="ARBA" id="ARBA00035698"/>
    </source>
</evidence>
<dbReference type="Pfam" id="PF10350">
    <property type="entry name" value="DUF2428"/>
    <property type="match status" value="1"/>
</dbReference>
<dbReference type="GO" id="GO:0005783">
    <property type="term" value="C:endoplasmic reticulum"/>
    <property type="evidence" value="ECO:0007669"/>
    <property type="project" value="GOC"/>
</dbReference>
<keyword evidence="5" id="KW-0175">Coiled coil</keyword>